<reference evidence="2 3" key="1">
    <citation type="journal article" date="2014" name="Antonie Van Leeuwenhoek">
        <title>Oenococcus alcoholitolerans sp. nov., a lactic acid bacteria isolated from cachaca and ethanol fermentation processes.</title>
        <authorList>
            <person name="Badotti F."/>
            <person name="Moreira A.P."/>
            <person name="Tonon L.A."/>
            <person name="de Lucena B.T."/>
            <person name="Gomes Fde C."/>
            <person name="Kruger R."/>
            <person name="Thompson C.C."/>
            <person name="de Morais M.A.Jr."/>
            <person name="Rosa C.A."/>
            <person name="Thompson F.L."/>
        </authorList>
    </citation>
    <scope>NUCLEOTIDE SEQUENCE [LARGE SCALE GENOMIC DNA]</scope>
    <source>
        <strain evidence="2 3">UFRJ-M7.2.18</strain>
    </source>
</reference>
<dbReference type="EMBL" id="AXCV01000152">
    <property type="protein sequence ID" value="KGO31926.1"/>
    <property type="molecule type" value="Genomic_DNA"/>
</dbReference>
<feature type="transmembrane region" description="Helical" evidence="1">
    <location>
        <begin position="12"/>
        <end position="32"/>
    </location>
</feature>
<keyword evidence="1" id="KW-0812">Transmembrane</keyword>
<keyword evidence="1" id="KW-1133">Transmembrane helix</keyword>
<keyword evidence="3" id="KW-1185">Reference proteome</keyword>
<organism evidence="2 3">
    <name type="scientific">Oenococcus alcoholitolerans</name>
    <dbReference type="NCBI Taxonomy" id="931074"/>
    <lineage>
        <taxon>Bacteria</taxon>
        <taxon>Bacillati</taxon>
        <taxon>Bacillota</taxon>
        <taxon>Bacilli</taxon>
        <taxon>Lactobacillales</taxon>
        <taxon>Lactobacillaceae</taxon>
        <taxon>Oenococcus</taxon>
    </lineage>
</organism>
<evidence type="ECO:0000313" key="3">
    <source>
        <dbReference type="Proteomes" id="UP000030023"/>
    </source>
</evidence>
<proteinExistence type="predicted"/>
<comment type="caution">
    <text evidence="2">The sequence shown here is derived from an EMBL/GenBank/DDBJ whole genome shotgun (WGS) entry which is preliminary data.</text>
</comment>
<feature type="transmembrane region" description="Helical" evidence="1">
    <location>
        <begin position="146"/>
        <end position="165"/>
    </location>
</feature>
<sequence>MFFLFLNNLLKIWSWPLLFFSAALICVWLFVYQVNKDFRSLKSGFFFNLSISFFILTIISIFQKIDPIIFFSSIKIIVIVFFLVLALMAYSAGKLIVWNFRLSNNTKYRARYRPAIYLAILIFAAFIFLVSLKFTNKNLPNWFDWAFAFIPAFIFYIIFVFLNFLHTNSDHKIDRRSDFPTSR</sequence>
<feature type="transmembrane region" description="Helical" evidence="1">
    <location>
        <begin position="114"/>
        <end position="134"/>
    </location>
</feature>
<accession>A0ABR4XRY7</accession>
<protein>
    <submittedName>
        <fullName evidence="2">Uncharacterized protein</fullName>
    </submittedName>
</protein>
<evidence type="ECO:0000313" key="2">
    <source>
        <dbReference type="EMBL" id="KGO31926.1"/>
    </source>
</evidence>
<keyword evidence="1" id="KW-0472">Membrane</keyword>
<gene>
    <name evidence="2" type="ORF">Q757_04105</name>
</gene>
<evidence type="ECO:0000256" key="1">
    <source>
        <dbReference type="SAM" id="Phobius"/>
    </source>
</evidence>
<feature type="transmembrane region" description="Helical" evidence="1">
    <location>
        <begin position="68"/>
        <end position="93"/>
    </location>
</feature>
<name>A0ABR4XRY7_9LACO</name>
<dbReference type="Proteomes" id="UP000030023">
    <property type="component" value="Unassembled WGS sequence"/>
</dbReference>
<feature type="transmembrane region" description="Helical" evidence="1">
    <location>
        <begin position="44"/>
        <end position="62"/>
    </location>
</feature>